<dbReference type="OrthoDB" id="9990610at2759"/>
<evidence type="ECO:0000313" key="2">
    <source>
        <dbReference type="Proteomes" id="UP000250321"/>
    </source>
</evidence>
<name>A0A314XVA7_PRUYE</name>
<dbReference type="InterPro" id="IPR011990">
    <property type="entry name" value="TPR-like_helical_dom_sf"/>
</dbReference>
<reference evidence="1 2" key="1">
    <citation type="submission" date="2018-02" db="EMBL/GenBank/DDBJ databases">
        <title>Draft genome of wild Prunus yedoensis var. nudiflora.</title>
        <authorList>
            <person name="Baek S."/>
            <person name="Kim J.-H."/>
            <person name="Choi K."/>
            <person name="Kim G.-B."/>
            <person name="Cho A."/>
            <person name="Jang H."/>
            <person name="Shin C.-H."/>
            <person name="Yu H.-J."/>
            <person name="Mun J.-H."/>
        </authorList>
    </citation>
    <scope>NUCLEOTIDE SEQUENCE [LARGE SCALE GENOMIC DNA]</scope>
    <source>
        <strain evidence="2">cv. Jeju island</strain>
        <tissue evidence="1">Leaf</tissue>
    </source>
</reference>
<dbReference type="PANTHER" id="PTHR47926">
    <property type="entry name" value="PENTATRICOPEPTIDE REPEAT-CONTAINING PROTEIN"/>
    <property type="match status" value="1"/>
</dbReference>
<dbReference type="InterPro" id="IPR046960">
    <property type="entry name" value="PPR_At4g14850-like_plant"/>
</dbReference>
<keyword evidence="2" id="KW-1185">Reference proteome</keyword>
<protein>
    <submittedName>
        <fullName evidence="1">Pentatricopeptide repeat-containing protein</fullName>
    </submittedName>
</protein>
<dbReference type="GO" id="GO:0003723">
    <property type="term" value="F:RNA binding"/>
    <property type="evidence" value="ECO:0007669"/>
    <property type="project" value="InterPro"/>
</dbReference>
<proteinExistence type="predicted"/>
<evidence type="ECO:0000313" key="1">
    <source>
        <dbReference type="EMBL" id="PQP99094.1"/>
    </source>
</evidence>
<dbReference type="AlphaFoldDB" id="A0A314XVA7"/>
<dbReference type="STRING" id="2094558.A0A314XVA7"/>
<dbReference type="GO" id="GO:0009451">
    <property type="term" value="P:RNA modification"/>
    <property type="evidence" value="ECO:0007669"/>
    <property type="project" value="InterPro"/>
</dbReference>
<gene>
    <name evidence="1" type="ORF">Pyn_33020</name>
</gene>
<organism evidence="1 2">
    <name type="scientific">Prunus yedoensis var. nudiflora</name>
    <dbReference type="NCBI Taxonomy" id="2094558"/>
    <lineage>
        <taxon>Eukaryota</taxon>
        <taxon>Viridiplantae</taxon>
        <taxon>Streptophyta</taxon>
        <taxon>Embryophyta</taxon>
        <taxon>Tracheophyta</taxon>
        <taxon>Spermatophyta</taxon>
        <taxon>Magnoliopsida</taxon>
        <taxon>eudicotyledons</taxon>
        <taxon>Gunneridae</taxon>
        <taxon>Pentapetalae</taxon>
        <taxon>rosids</taxon>
        <taxon>fabids</taxon>
        <taxon>Rosales</taxon>
        <taxon>Rosaceae</taxon>
        <taxon>Amygdaloideae</taxon>
        <taxon>Amygdaleae</taxon>
        <taxon>Prunus</taxon>
    </lineage>
</organism>
<dbReference type="Proteomes" id="UP000250321">
    <property type="component" value="Unassembled WGS sequence"/>
</dbReference>
<sequence>MQTQGLHPNRVTLVSLLQAASQVETLKEGCSVHGYAVGSGIGGSDEVFESSLLDVCNKCGAPRMAACIFGKMDNKTIGSWNASMTEGYLKMEQPSEAYPLF</sequence>
<comment type="caution">
    <text evidence="1">The sequence shown here is derived from an EMBL/GenBank/DDBJ whole genome shotgun (WGS) entry which is preliminary data.</text>
</comment>
<dbReference type="EMBL" id="PJQY01001843">
    <property type="protein sequence ID" value="PQP99094.1"/>
    <property type="molecule type" value="Genomic_DNA"/>
</dbReference>
<accession>A0A314XVA7</accession>
<dbReference type="Gene3D" id="1.25.40.10">
    <property type="entry name" value="Tetratricopeptide repeat domain"/>
    <property type="match status" value="1"/>
</dbReference>